<sequence length="1158" mass="131881">MKQFDLLQTPLHDVNLIEASAGTGKTFTLAGLYLRLILEHQLNVDQILVVTYTRAATQELRDRLRKKLSDERKLIISEQSGRTQDLKRLDLAIQSFDEAAIYTIHSFCQQVLKDFAFESGSPFEMDLIGDDRELLLAVTDDFWRKNVVQSDSEFSAYLLAKKQTPETLLQSIRSLVAKPYLQIQDLPEVDVESVTEALNNAFWNASQNWQKESEQITAFLLGGGLSKTSYKPEKVDILLQLLAFIFNESACPSAWDELLDLATLEKAETSLKKGAELPELRFWSAMDTLKQRYQDLENVRAMQLQQLRLQLLAFIREQLPQQKMQQQVQSYDDLLINLSQALQGPQGEWLVTRLREQFKAALIDEFQDTDPVQYDNFRRVFAASGLPVFFVGDPKQAIYSFRGADIFTYLKAKQDAVATYTLGKNWRSHISLVAAVNRLFMQTAAPFIYEQIPFVEVDASRNGEPALQVDEGEQAALQFSYVESDKPLNIEAMRQTAVEVTTNEIARLLNLAAQNKARLFDEDTKLTRPLTGGDIAVLVPSHAQAELIQQALRRRGINSVQQGRENVFASKQAADLSCLMLALAQPDHHQRLSTVLAGPLFQYSADDLYAIQQDELRWNALMDQLQLLQQRWQQSGFMAMFRALLQHDNGLQRLLEQADGERQLTNYLHLAELIQAESARQNNHIESVNQWFARQQEASATEDETAQLRLESDAALVKIMTIHSSKGLEYPIVFCPFNWTARSFKNKTDIVEFHDPNNQHQPSVALAEPLLSEAQIVAEQEQQAESLRLLYVALTRARERCVIVWGNVRDVQKSALYQLLHGENSEGMREDLQRLSASSDGTISMTDYQPQAPVIYQVAQSETTGYQARSFNGEIHKPWRIGSFSLLSRGHVSEQPDYDAESVTVEIEVVIQRNSKDRFGFERGRQAGNFLHKCLENIEFDSADATQINQTVTRLLPQFGLDLQWTEVVTNWLLAVLQTPLSAESGIRLCDLPASQRINEMAFYFPVAGLNMTALKTALQQTDKDSIWQKLAADLHFHELTGFMKGFIDLVFEHDGRFYVADYKSNHLGSESSQYQDEALQNAMLSHGYPLQYLIYSLALHRHLKQRLPDYDPEVHFGGVYYLFLRGMQPEWSQTGVFYDRLDRILLEAVDQLMAGVR</sequence>
<keyword evidence="9 15" id="KW-0460">Magnesium</keyword>
<evidence type="ECO:0000256" key="12">
    <source>
        <dbReference type="ARBA" id="ARBA00023235"/>
    </source>
</evidence>
<dbReference type="PATRIC" id="fig|291169.3.peg.2399"/>
<dbReference type="InterPro" id="IPR000212">
    <property type="entry name" value="DNA_helicase_UvrD/REP"/>
</dbReference>
<dbReference type="PANTHER" id="PTHR11070">
    <property type="entry name" value="UVRD / RECB / PCRA DNA HELICASE FAMILY MEMBER"/>
    <property type="match status" value="1"/>
</dbReference>
<evidence type="ECO:0000256" key="1">
    <source>
        <dbReference type="ARBA" id="ARBA00022722"/>
    </source>
</evidence>
<comment type="catalytic activity">
    <reaction evidence="14 15">
        <text>ATP + H2O = ADP + phosphate + H(+)</text>
        <dbReference type="Rhea" id="RHEA:13065"/>
        <dbReference type="ChEBI" id="CHEBI:15377"/>
        <dbReference type="ChEBI" id="CHEBI:15378"/>
        <dbReference type="ChEBI" id="CHEBI:30616"/>
        <dbReference type="ChEBI" id="CHEBI:43474"/>
        <dbReference type="ChEBI" id="CHEBI:456216"/>
        <dbReference type="EC" id="5.6.2.4"/>
    </reaction>
</comment>
<keyword evidence="4 15" id="KW-0227">DNA damage</keyword>
<evidence type="ECO:0000256" key="6">
    <source>
        <dbReference type="ARBA" id="ARBA00022806"/>
    </source>
</evidence>
<dbReference type="GO" id="GO:0000287">
    <property type="term" value="F:magnesium ion binding"/>
    <property type="evidence" value="ECO:0007669"/>
    <property type="project" value="UniProtKB-UniRule"/>
</dbReference>
<keyword evidence="11 15" id="KW-0234">DNA repair</keyword>
<dbReference type="InterPro" id="IPR004586">
    <property type="entry name" value="RecB"/>
</dbReference>
<dbReference type="PROSITE" id="PS51198">
    <property type="entry name" value="UVRD_HELICASE_ATP_BIND"/>
    <property type="match status" value="1"/>
</dbReference>
<dbReference type="STRING" id="291169.A9E74_02381"/>
<evidence type="ECO:0000256" key="10">
    <source>
        <dbReference type="ARBA" id="ARBA00023125"/>
    </source>
</evidence>
<comment type="caution">
    <text evidence="19">The sequence shown here is derived from an EMBL/GenBank/DDBJ whole genome shotgun (WGS) entry which is preliminary data.</text>
</comment>
<dbReference type="InterPro" id="IPR027417">
    <property type="entry name" value="P-loop_NTPase"/>
</dbReference>
<dbReference type="InterPro" id="IPR014016">
    <property type="entry name" value="UvrD-like_ATP-bd"/>
</dbReference>
<feature type="domain" description="UvrD-like helicase C-terminal" evidence="18">
    <location>
        <begin position="446"/>
        <end position="727"/>
    </location>
</feature>
<dbReference type="EC" id="3.1.11.5" evidence="15"/>
<keyword evidence="6 15" id="KW-0347">Helicase</keyword>
<comment type="domain">
    <text evidence="15">The C-terminal domain has nuclease activity and interacts with RecD. It interacts with RecA, facilitating its loading onto ssDNA.</text>
</comment>
<dbReference type="Gene3D" id="3.40.50.300">
    <property type="entry name" value="P-loop containing nucleotide triphosphate hydrolases"/>
    <property type="match status" value="2"/>
</dbReference>
<keyword evidence="8 15" id="KW-0067">ATP-binding</keyword>
<comment type="function">
    <text evidence="15">A helicase/nuclease that prepares dsDNA breaks (DSB) for recombinational DNA repair. Binds to DSBs and unwinds DNA via a highly rapid and processive ATP-dependent bidirectional helicase activity. Unwinds dsDNA until it encounters a Chi (crossover hotspot instigator) sequence from the 3' direction. Cuts ssDNA a few nucleotides 3' to the Chi site. The properties and activities of the enzyme are changed at Chi. The Chi-altered holoenzyme produces a long 3'-ssDNA overhang and facilitates RecA-binding to the ssDNA for homologous DNA recombination and repair. Holoenzyme degrades any linearized DNA that is unable to undergo homologous recombination. In the holoenzyme this subunit contributes ATPase, 3'-5' helicase, exonuclease activity and loads RecA onto ssDNA.</text>
</comment>
<comment type="domain">
    <text evidence="15">The N-terminal DNA-binding domain is a ssDNA-dependent ATPase and has ATP-dependent 3'-5' helicase function. This domain interacts with RecC.</text>
</comment>
<feature type="region of interest" description="Nuclease activity, interacts with RecD and RecA" evidence="15">
    <location>
        <begin position="878"/>
        <end position="1158"/>
    </location>
</feature>
<feature type="binding site" evidence="15">
    <location>
        <position position="1062"/>
    </location>
    <ligand>
        <name>Mg(2+)</name>
        <dbReference type="ChEBI" id="CHEBI:18420"/>
    </ligand>
</feature>
<dbReference type="GO" id="GO:0016887">
    <property type="term" value="F:ATP hydrolysis activity"/>
    <property type="evidence" value="ECO:0007669"/>
    <property type="project" value="RHEA"/>
</dbReference>
<accession>A0A1E3GP88</accession>
<dbReference type="SUPFAM" id="SSF52540">
    <property type="entry name" value="P-loop containing nucleoside triphosphate hydrolases"/>
    <property type="match status" value="1"/>
</dbReference>
<keyword evidence="2 15" id="KW-0479">Metal-binding</keyword>
<keyword evidence="5 15" id="KW-0378">Hydrolase</keyword>
<evidence type="ECO:0000256" key="15">
    <source>
        <dbReference type="HAMAP-Rule" id="MF_01485"/>
    </source>
</evidence>
<keyword evidence="20" id="KW-1185">Reference proteome</keyword>
<evidence type="ECO:0000256" key="16">
    <source>
        <dbReference type="PROSITE-ProRule" id="PRU00560"/>
    </source>
</evidence>
<keyword evidence="3 15" id="KW-0547">Nucleotide-binding</keyword>
<proteinExistence type="inferred from homology"/>
<evidence type="ECO:0000256" key="5">
    <source>
        <dbReference type="ARBA" id="ARBA00022801"/>
    </source>
</evidence>
<dbReference type="EC" id="5.6.2.4" evidence="15"/>
<keyword evidence="10 15" id="KW-0238">DNA-binding</keyword>
<evidence type="ECO:0000256" key="14">
    <source>
        <dbReference type="ARBA" id="ARBA00048988"/>
    </source>
</evidence>
<evidence type="ECO:0000256" key="13">
    <source>
        <dbReference type="ARBA" id="ARBA00034617"/>
    </source>
</evidence>
<evidence type="ECO:0000256" key="8">
    <source>
        <dbReference type="ARBA" id="ARBA00022840"/>
    </source>
</evidence>
<feature type="region of interest" description="DNA-binding and helicase activity, interacts with RecC" evidence="15">
    <location>
        <begin position="1"/>
        <end position="828"/>
    </location>
</feature>
<dbReference type="NCBIfam" id="TIGR00609">
    <property type="entry name" value="recB"/>
    <property type="match status" value="1"/>
</dbReference>
<dbReference type="Gene3D" id="3.90.320.10">
    <property type="match status" value="1"/>
</dbReference>
<name>A0A1E3GP88_9GAMM</name>
<dbReference type="InterPro" id="IPR011604">
    <property type="entry name" value="PDDEXK-like_dom_sf"/>
</dbReference>
<dbReference type="InterPro" id="IPR014017">
    <property type="entry name" value="DNA_helicase_UvrD-like_C"/>
</dbReference>
<comment type="cofactor">
    <cofactor evidence="15">
        <name>Mg(2+)</name>
        <dbReference type="ChEBI" id="CHEBI:18420"/>
    </cofactor>
    <text evidence="15">Binds 1 Mg(2+) ion per subunit.</text>
</comment>
<feature type="active site" description="For nuclease activity" evidence="15">
    <location>
        <position position="1062"/>
    </location>
</feature>
<evidence type="ECO:0000256" key="3">
    <source>
        <dbReference type="ARBA" id="ARBA00022741"/>
    </source>
</evidence>
<dbReference type="GO" id="GO:0005829">
    <property type="term" value="C:cytosol"/>
    <property type="evidence" value="ECO:0007669"/>
    <property type="project" value="TreeGrafter"/>
</dbReference>
<evidence type="ECO:0000256" key="7">
    <source>
        <dbReference type="ARBA" id="ARBA00022839"/>
    </source>
</evidence>
<evidence type="ECO:0000256" key="11">
    <source>
        <dbReference type="ARBA" id="ARBA00023204"/>
    </source>
</evidence>
<dbReference type="Pfam" id="PF00580">
    <property type="entry name" value="UvrD-helicase"/>
    <property type="match status" value="1"/>
</dbReference>
<dbReference type="GO" id="GO:0000724">
    <property type="term" value="P:double-strand break repair via homologous recombination"/>
    <property type="evidence" value="ECO:0007669"/>
    <property type="project" value="UniProtKB-UniRule"/>
</dbReference>
<organism evidence="19 20">
    <name type="scientific">Methylophaga muralis</name>
    <dbReference type="NCBI Taxonomy" id="291169"/>
    <lineage>
        <taxon>Bacteria</taxon>
        <taxon>Pseudomonadati</taxon>
        <taxon>Pseudomonadota</taxon>
        <taxon>Gammaproteobacteria</taxon>
        <taxon>Thiotrichales</taxon>
        <taxon>Piscirickettsiaceae</taxon>
        <taxon>Methylophaga</taxon>
    </lineage>
</organism>
<dbReference type="PANTHER" id="PTHR11070:SF23">
    <property type="entry name" value="RECBCD ENZYME SUBUNIT RECB"/>
    <property type="match status" value="1"/>
</dbReference>
<dbReference type="GO" id="GO:0003677">
    <property type="term" value="F:DNA binding"/>
    <property type="evidence" value="ECO:0007669"/>
    <property type="project" value="UniProtKB-UniRule"/>
</dbReference>
<protein>
    <recommendedName>
        <fullName evidence="15">RecBCD enzyme subunit RecB</fullName>
        <ecNumber evidence="15">3.1.11.5</ecNumber>
        <ecNumber evidence="15">5.6.2.4</ecNumber>
    </recommendedName>
    <alternativeName>
        <fullName evidence="15">DNA 3'-5' helicase subunit RecB</fullName>
    </alternativeName>
    <alternativeName>
        <fullName evidence="15">Exonuclease V subunit RecB</fullName>
        <shortName evidence="15">ExoV subunit RecB</shortName>
    </alternativeName>
    <alternativeName>
        <fullName evidence="15">Helicase/nuclease RecBCD subunit RecB</fullName>
    </alternativeName>
</protein>
<comment type="catalytic activity">
    <reaction evidence="15">
        <text>Exonucleolytic cleavage (in the presence of ATP) in either 5'- to 3'- or 3'- to 5'-direction to yield 5'-phosphooligonucleotides.</text>
        <dbReference type="EC" id="3.1.11.5"/>
    </reaction>
</comment>
<dbReference type="SUPFAM" id="SSF52980">
    <property type="entry name" value="Restriction endonuclease-like"/>
    <property type="match status" value="1"/>
</dbReference>
<dbReference type="HAMAP" id="MF_01485">
    <property type="entry name" value="RecB"/>
    <property type="match status" value="1"/>
</dbReference>
<comment type="miscellaneous">
    <text evidence="15">In the RecBCD complex, RecB has a slow 3'-5' helicase, an exonuclease activity and loads RecA onto ssDNA, RecD has a fast 5'-3' helicase activity, while RecC stimulates the ATPase and processivity of the RecB helicase and contributes to recognition of the Chi site.</text>
</comment>
<gene>
    <name evidence="15 19" type="primary">recB</name>
    <name evidence="19" type="ORF">A9E74_02381</name>
</gene>
<keyword evidence="7 15" id="KW-0269">Exonuclease</keyword>
<dbReference type="RefSeq" id="WP_069296773.1">
    <property type="nucleotide sequence ID" value="NZ_MCRI01000036.1"/>
</dbReference>
<dbReference type="PROSITE" id="PS51217">
    <property type="entry name" value="UVRD_HELICASE_CTER"/>
    <property type="match status" value="1"/>
</dbReference>
<comment type="similarity">
    <text evidence="15">Belongs to the helicase family. UvrD subfamily.</text>
</comment>
<dbReference type="Gene3D" id="1.10.3170.10">
    <property type="entry name" value="Recbcd, chain B, domain 2"/>
    <property type="match status" value="1"/>
</dbReference>
<dbReference type="Gene3D" id="1.10.486.10">
    <property type="entry name" value="PCRA, domain 4"/>
    <property type="match status" value="1"/>
</dbReference>
<dbReference type="Proteomes" id="UP000094379">
    <property type="component" value="Unassembled WGS sequence"/>
</dbReference>
<dbReference type="GO" id="GO:0043138">
    <property type="term" value="F:3'-5' DNA helicase activity"/>
    <property type="evidence" value="ECO:0007669"/>
    <property type="project" value="UniProtKB-UniRule"/>
</dbReference>
<evidence type="ECO:0000256" key="9">
    <source>
        <dbReference type="ARBA" id="ARBA00022842"/>
    </source>
</evidence>
<feature type="binding site" evidence="15">
    <location>
        <position position="932"/>
    </location>
    <ligand>
        <name>Mg(2+)</name>
        <dbReference type="ChEBI" id="CHEBI:18420"/>
    </ligand>
</feature>
<evidence type="ECO:0000259" key="18">
    <source>
        <dbReference type="PROSITE" id="PS51217"/>
    </source>
</evidence>
<feature type="binding site" evidence="16">
    <location>
        <begin position="19"/>
        <end position="26"/>
    </location>
    <ligand>
        <name>ATP</name>
        <dbReference type="ChEBI" id="CHEBI:30616"/>
    </ligand>
</feature>
<dbReference type="GO" id="GO:0005524">
    <property type="term" value="F:ATP binding"/>
    <property type="evidence" value="ECO:0007669"/>
    <property type="project" value="UniProtKB-UniRule"/>
</dbReference>
<reference evidence="19 20" key="1">
    <citation type="submission" date="2016-07" db="EMBL/GenBank/DDBJ databases">
        <title>Draft Genome Sequence of Methylophaga muralis Bur 1.</title>
        <authorList>
            <person name="Vasilenko O.V."/>
            <person name="Doronina N.V."/>
            <person name="Shmareva M.N."/>
            <person name="Tarlachkov S.V."/>
            <person name="Mustakhimov I."/>
            <person name="Trotsenko Y.A."/>
        </authorList>
    </citation>
    <scope>NUCLEOTIDE SEQUENCE [LARGE SCALE GENOMIC DNA]</scope>
    <source>
        <strain evidence="19 20">Bur 1</strain>
    </source>
</reference>
<dbReference type="GO" id="GO:0008854">
    <property type="term" value="F:exodeoxyribonuclease V activity"/>
    <property type="evidence" value="ECO:0007669"/>
    <property type="project" value="UniProtKB-EC"/>
</dbReference>
<dbReference type="CDD" id="cd22352">
    <property type="entry name" value="RecB_C-like"/>
    <property type="match status" value="1"/>
</dbReference>
<dbReference type="AlphaFoldDB" id="A0A1E3GP88"/>
<dbReference type="Pfam" id="PF12705">
    <property type="entry name" value="PDDEXK_1"/>
    <property type="match status" value="1"/>
</dbReference>
<comment type="subunit">
    <text evidence="15">Heterotrimer of RecB, RecC and RecD. All subunits contribute to DNA-binding. Interacts with RecA.</text>
</comment>
<keyword evidence="12 15" id="KW-0413">Isomerase</keyword>
<comment type="catalytic activity">
    <reaction evidence="13 15">
        <text>Couples ATP hydrolysis with the unwinding of duplex DNA by translocating in the 3'-5' direction.</text>
        <dbReference type="EC" id="5.6.2.4"/>
    </reaction>
</comment>
<dbReference type="InterPro" id="IPR011335">
    <property type="entry name" value="Restrct_endonuc-II-like"/>
</dbReference>
<dbReference type="Pfam" id="PF13361">
    <property type="entry name" value="UvrD_C"/>
    <property type="match status" value="1"/>
</dbReference>
<keyword evidence="1 15" id="KW-0540">Nuclease</keyword>
<evidence type="ECO:0000259" key="17">
    <source>
        <dbReference type="PROSITE" id="PS51198"/>
    </source>
</evidence>
<evidence type="ECO:0000256" key="4">
    <source>
        <dbReference type="ARBA" id="ARBA00022763"/>
    </source>
</evidence>
<evidence type="ECO:0000313" key="19">
    <source>
        <dbReference type="EMBL" id="ODN65859.1"/>
    </source>
</evidence>
<evidence type="ECO:0000313" key="20">
    <source>
        <dbReference type="Proteomes" id="UP000094379"/>
    </source>
</evidence>
<dbReference type="InterPro" id="IPR038726">
    <property type="entry name" value="PDDEXK_AddAB-type"/>
</dbReference>
<dbReference type="GO" id="GO:0009338">
    <property type="term" value="C:exodeoxyribonuclease V complex"/>
    <property type="evidence" value="ECO:0007669"/>
    <property type="project" value="TreeGrafter"/>
</dbReference>
<feature type="binding site" evidence="15">
    <location>
        <position position="1049"/>
    </location>
    <ligand>
        <name>Mg(2+)</name>
        <dbReference type="ChEBI" id="CHEBI:18420"/>
    </ligand>
</feature>
<evidence type="ECO:0000256" key="2">
    <source>
        <dbReference type="ARBA" id="ARBA00022723"/>
    </source>
</evidence>
<feature type="domain" description="UvrD-like helicase ATP-binding" evidence="17">
    <location>
        <begin position="1"/>
        <end position="429"/>
    </location>
</feature>
<dbReference type="EMBL" id="MCRI01000036">
    <property type="protein sequence ID" value="ODN65859.1"/>
    <property type="molecule type" value="Genomic_DNA"/>
</dbReference>